<comment type="function">
    <text evidence="2">Pyridoxal 5'-phosphate (PLP)-binding protein, which is involved in PLP homeostasis.</text>
</comment>
<evidence type="ECO:0000313" key="7">
    <source>
        <dbReference type="Proteomes" id="UP000284277"/>
    </source>
</evidence>
<feature type="domain" description="Alanine racemase N-terminal" evidence="5">
    <location>
        <begin position="26"/>
        <end position="226"/>
    </location>
</feature>
<dbReference type="EMBL" id="MCIA01000002">
    <property type="protein sequence ID" value="RKD34233.1"/>
    <property type="molecule type" value="Genomic_DNA"/>
</dbReference>
<dbReference type="HAMAP" id="MF_02087">
    <property type="entry name" value="PLP_homeostasis"/>
    <property type="match status" value="1"/>
</dbReference>
<dbReference type="PANTHER" id="PTHR10146">
    <property type="entry name" value="PROLINE SYNTHETASE CO-TRANSCRIBED BACTERIAL HOMOLOG PROTEIN"/>
    <property type="match status" value="1"/>
</dbReference>
<dbReference type="OrthoDB" id="9804072at2"/>
<keyword evidence="1 2" id="KW-0663">Pyridoxal phosphate</keyword>
<dbReference type="Pfam" id="PF01168">
    <property type="entry name" value="Ala_racemase_N"/>
    <property type="match status" value="1"/>
</dbReference>
<dbReference type="FunFam" id="3.20.20.10:FF:000018">
    <property type="entry name" value="Pyridoxal phosphate homeostasis protein"/>
    <property type="match status" value="1"/>
</dbReference>
<reference evidence="6 7" key="1">
    <citation type="submission" date="2016-08" db="EMBL/GenBank/DDBJ databases">
        <title>A new outlook on sporulation: Clostridium algidixylanolyticum.</title>
        <authorList>
            <person name="Poppleton D.I."/>
            <person name="Gribaldo S."/>
        </authorList>
    </citation>
    <scope>NUCLEOTIDE SEQUENCE [LARGE SCALE GENOMIC DNA]</scope>
    <source>
        <strain evidence="6 7">SPL73</strain>
    </source>
</reference>
<protein>
    <recommendedName>
        <fullName evidence="2">Pyridoxal phosphate homeostasis protein</fullName>
        <shortName evidence="2">PLP homeostasis protein</shortName>
    </recommendedName>
</protein>
<dbReference type="Proteomes" id="UP000284277">
    <property type="component" value="Unassembled WGS sequence"/>
</dbReference>
<evidence type="ECO:0000256" key="2">
    <source>
        <dbReference type="HAMAP-Rule" id="MF_02087"/>
    </source>
</evidence>
<dbReference type="NCBIfam" id="TIGR00044">
    <property type="entry name" value="YggS family pyridoxal phosphate-dependent enzyme"/>
    <property type="match status" value="1"/>
</dbReference>
<name>A0A419T9T9_9FIRM</name>
<dbReference type="AlphaFoldDB" id="A0A419T9T9"/>
<dbReference type="SUPFAM" id="SSF51419">
    <property type="entry name" value="PLP-binding barrel"/>
    <property type="match status" value="1"/>
</dbReference>
<gene>
    <name evidence="6" type="ORF">BET01_12195</name>
</gene>
<evidence type="ECO:0000259" key="5">
    <source>
        <dbReference type="Pfam" id="PF01168"/>
    </source>
</evidence>
<accession>A0A419T9T9</accession>
<proteinExistence type="inferred from homology"/>
<feature type="modified residue" description="N6-(pyridoxal phosphate)lysine" evidence="2 3">
    <location>
        <position position="34"/>
    </location>
</feature>
<evidence type="ECO:0000256" key="1">
    <source>
        <dbReference type="ARBA" id="ARBA00022898"/>
    </source>
</evidence>
<dbReference type="InterPro" id="IPR011078">
    <property type="entry name" value="PyrdxlP_homeostasis"/>
</dbReference>
<dbReference type="PIRSF" id="PIRSF004848">
    <property type="entry name" value="YBL036c_PLPDEIII"/>
    <property type="match status" value="1"/>
</dbReference>
<sequence length="234" mass="26493">MILENLEEVNKRIISACKKAGRDPKEVTLIAVSKTKPSSMIEEVYGAGIRAFGENKVQELCEKYKELPQDISWHMIGHLQRNKVKQILGKAELIHSVDSLRLAEQIEEDAAKLDLTVDILLEVNVAEEESKFGFKLEETEEAILKIATFPHVRIKGLMTIAPFVEKSEENRFIFKKLRQFYVDMQSKNIDNVTMNVLSMGMTGDYEIAIEEGATLVRVGTGIFGTRYKIGENEV</sequence>
<dbReference type="RefSeq" id="WP_120195351.1">
    <property type="nucleotide sequence ID" value="NZ_MCIA01000002.1"/>
</dbReference>
<comment type="cofactor">
    <cofactor evidence="3">
        <name>pyridoxal 5'-phosphate</name>
        <dbReference type="ChEBI" id="CHEBI:597326"/>
    </cofactor>
</comment>
<dbReference type="InterPro" id="IPR001608">
    <property type="entry name" value="Ala_racemase_N"/>
</dbReference>
<evidence type="ECO:0000256" key="3">
    <source>
        <dbReference type="PIRSR" id="PIRSR004848-1"/>
    </source>
</evidence>
<dbReference type="GO" id="GO:0030170">
    <property type="term" value="F:pyridoxal phosphate binding"/>
    <property type="evidence" value="ECO:0007669"/>
    <property type="project" value="UniProtKB-UniRule"/>
</dbReference>
<dbReference type="PROSITE" id="PS01211">
    <property type="entry name" value="UPF0001"/>
    <property type="match status" value="1"/>
</dbReference>
<organism evidence="6 7">
    <name type="scientific">Lacrimispora algidixylanolytica</name>
    <dbReference type="NCBI Taxonomy" id="94868"/>
    <lineage>
        <taxon>Bacteria</taxon>
        <taxon>Bacillati</taxon>
        <taxon>Bacillota</taxon>
        <taxon>Clostridia</taxon>
        <taxon>Lachnospirales</taxon>
        <taxon>Lachnospiraceae</taxon>
        <taxon>Lacrimispora</taxon>
    </lineage>
</organism>
<comment type="caution">
    <text evidence="6">The sequence shown here is derived from an EMBL/GenBank/DDBJ whole genome shotgun (WGS) entry which is preliminary data.</text>
</comment>
<dbReference type="PANTHER" id="PTHR10146:SF14">
    <property type="entry name" value="PYRIDOXAL PHOSPHATE HOMEOSTASIS PROTEIN"/>
    <property type="match status" value="1"/>
</dbReference>
<comment type="similarity">
    <text evidence="2 4">Belongs to the pyridoxal phosphate-binding protein YggS/PROSC family.</text>
</comment>
<dbReference type="CDD" id="cd00635">
    <property type="entry name" value="PLPDE_III_YBL036c_like"/>
    <property type="match status" value="1"/>
</dbReference>
<evidence type="ECO:0000256" key="4">
    <source>
        <dbReference type="RuleBase" id="RU004514"/>
    </source>
</evidence>
<evidence type="ECO:0000313" key="6">
    <source>
        <dbReference type="EMBL" id="RKD34233.1"/>
    </source>
</evidence>
<dbReference type="InterPro" id="IPR029066">
    <property type="entry name" value="PLP-binding_barrel"/>
</dbReference>
<keyword evidence="7" id="KW-1185">Reference proteome</keyword>
<dbReference type="Gene3D" id="3.20.20.10">
    <property type="entry name" value="Alanine racemase"/>
    <property type="match status" value="1"/>
</dbReference>